<keyword evidence="7 9" id="KW-0472">Membrane</keyword>
<evidence type="ECO:0000256" key="8">
    <source>
        <dbReference type="SAM" id="MobiDB-lite"/>
    </source>
</evidence>
<keyword evidence="2" id="KW-0813">Transport</keyword>
<keyword evidence="4" id="KW-0547">Nucleotide-binding</keyword>
<dbReference type="EnsemblProtists" id="Phyra76627">
    <property type="protein sequence ID" value="Phyra76627"/>
    <property type="gene ID" value="Phyra76627"/>
</dbReference>
<dbReference type="GO" id="GO:0140359">
    <property type="term" value="F:ABC-type transporter activity"/>
    <property type="evidence" value="ECO:0007669"/>
    <property type="project" value="InterPro"/>
</dbReference>
<dbReference type="GO" id="GO:0016020">
    <property type="term" value="C:membrane"/>
    <property type="evidence" value="ECO:0007669"/>
    <property type="project" value="UniProtKB-SubCell"/>
</dbReference>
<feature type="transmembrane region" description="Helical" evidence="9">
    <location>
        <begin position="738"/>
        <end position="761"/>
    </location>
</feature>
<evidence type="ECO:0000256" key="1">
    <source>
        <dbReference type="ARBA" id="ARBA00004141"/>
    </source>
</evidence>
<dbReference type="PROSITE" id="PS50893">
    <property type="entry name" value="ABC_TRANSPORTER_2"/>
    <property type="match status" value="2"/>
</dbReference>
<feature type="domain" description="ABC transporter" evidence="10">
    <location>
        <begin position="151"/>
        <end position="418"/>
    </location>
</feature>
<feature type="region of interest" description="Disordered" evidence="8">
    <location>
        <begin position="49"/>
        <end position="76"/>
    </location>
</feature>
<evidence type="ECO:0000256" key="5">
    <source>
        <dbReference type="ARBA" id="ARBA00022840"/>
    </source>
</evidence>
<feature type="transmembrane region" description="Helical" evidence="9">
    <location>
        <begin position="583"/>
        <end position="607"/>
    </location>
</feature>
<keyword evidence="12" id="KW-1185">Reference proteome</keyword>
<evidence type="ECO:0000256" key="9">
    <source>
        <dbReference type="SAM" id="Phobius"/>
    </source>
</evidence>
<evidence type="ECO:0000256" key="4">
    <source>
        <dbReference type="ARBA" id="ARBA00022741"/>
    </source>
</evidence>
<organism evidence="11 12">
    <name type="scientific">Phytophthora ramorum</name>
    <name type="common">Sudden oak death agent</name>
    <dbReference type="NCBI Taxonomy" id="164328"/>
    <lineage>
        <taxon>Eukaryota</taxon>
        <taxon>Sar</taxon>
        <taxon>Stramenopiles</taxon>
        <taxon>Oomycota</taxon>
        <taxon>Peronosporomycetes</taxon>
        <taxon>Peronosporales</taxon>
        <taxon>Peronosporaceae</taxon>
        <taxon>Phytophthora</taxon>
    </lineage>
</organism>
<dbReference type="VEuPathDB" id="FungiDB:KRP22_11277"/>
<dbReference type="GO" id="GO:0005524">
    <property type="term" value="F:ATP binding"/>
    <property type="evidence" value="ECO:0007669"/>
    <property type="project" value="UniProtKB-KW"/>
</dbReference>
<feature type="transmembrane region" description="Helical" evidence="9">
    <location>
        <begin position="619"/>
        <end position="639"/>
    </location>
</feature>
<feature type="transmembrane region" description="Helical" evidence="9">
    <location>
        <begin position="1349"/>
        <end position="1370"/>
    </location>
</feature>
<dbReference type="PANTHER" id="PTHR19241">
    <property type="entry name" value="ATP-BINDING CASSETTE TRANSPORTER"/>
    <property type="match status" value="1"/>
</dbReference>
<feature type="domain" description="ABC transporter" evidence="10">
    <location>
        <begin position="836"/>
        <end position="1078"/>
    </location>
</feature>
<dbReference type="InterPro" id="IPR034003">
    <property type="entry name" value="ABCG_PDR_2"/>
</dbReference>
<keyword evidence="3 9" id="KW-0812">Transmembrane</keyword>
<feature type="transmembrane region" description="Helical" evidence="9">
    <location>
        <begin position="651"/>
        <end position="670"/>
    </location>
</feature>
<evidence type="ECO:0000256" key="7">
    <source>
        <dbReference type="ARBA" id="ARBA00023136"/>
    </source>
</evidence>
<evidence type="ECO:0000313" key="12">
    <source>
        <dbReference type="Proteomes" id="UP000005238"/>
    </source>
</evidence>
<dbReference type="OMA" id="QRMFQQY"/>
<dbReference type="eggNOG" id="KOG0065">
    <property type="taxonomic scope" value="Eukaryota"/>
</dbReference>
<sequence length="1443" mass="160459">MEEREDHPPTKTNSDADDATDNQSVGDVVPDRLLAPKVSTYRLPRFSSRRLSSNSSFGDHDVLPRTNSMFPEPRELTKDDLSSADALMADDVFTMNSTLSTVIENALGHPIPGLEVRFRDLELSAEVPQLKSGSLEVPTLWTQLQQGLGSLCSSKANKLTVDKKILRGVTGVFKPGRITLVLGQPGSGKSSLMKVLANRFHMDKNISLSGDIDYNGKERSLMLDMLPRDVAYVNQIDEHYPRMTVQETFEFAHQCCSGQGLEPWAVEALKNCTPEQHEHALKVVTAHHKFASDLMVKKLGLDNCKDTVVGNAMLRGVSGGERKRVTTGEMLVGRKRLQLLDEISTGLDSAATYDICKSFKSAARNFNATVVISLLQPSPEVFELFDDVLLMNDGSIMFHGKREEAVPYFEDMGFHCPPRKDVADFLLDLGTNKQGVYVVGAPGSVPYHSADFAERFRESTIFHKTLKHLDAPVKEALLIPDTKPFRLSFFEDMTILLRRQMMLTSRDTTYLLGRAVMNIVMGLLYGSTFWQMDDSNSQLILGLLFSCAMFLSLSQASQVPTFIEARSVFYKQRGANFFRSSAYVLAMSIAQVPMAIAETVVFGAITYWMGGYVALADRFIVFLVTLFLCQMWFTSYFFFLSSVSPNLTVAQPVMMVSILFFMLFGGFLITKENIPDYLIWIFWIDPLAWCIRALSINQYLAPKFDVCVYEGIDYCTTYSETIGEYSLGVFSLPTESMWIWYGWVFLFAGYFVFVFASYVILEYTRYESPENVAVVVDDEAAEDQTVYSKMPTTPKAAREHEKVIEIQDVDDIMGGVPTINVPAEPTGRGISLPITLAFENLYYSVPMPGGKKDEEIDLLKGVSGFALPGTMTALMGSSGAGKTTLMDVIAGRKTGGKIQGKILLNGHPANDLAIRRCTGYCEQMDIHSDSATVREALIFSAMLRQDASIPTAQKMESVEECIDLLELGPIADKIIRGSSTEQMKRVTIGVELAAQPSIIFMDEPTSGLDARSAKLIMNGVRKIADSGRTIVCTIHQPSTEVFNLFDSLLLLRRGGRMVFFGELGKDSQNLINYFQSFSDVKPITPGYNPATWMLECIGAGVGASGIIPGQPLDFAERFAVSDQKVLMEEDLDQDGVLHPSSNLPELTFDTKRASNPRVQFQLLCLRFFRMYWRTPTYNLTRLFISVVLASVFAIIYQGTDYSTYSGANAGVGLIFVSTVFFGMIGFNSVMPVAADERTAFYRERASETYNALWYFLAGTLAEIPYVFLSSLLFCIIFYPSVGFTGYSTFFYYWLVLSLNTLVFVYLGQLLVYALPSVAVATTFGALLSSIFILFGGFNPPAGSIPTGYMWVHWISPTTYSVAILVSLIFADCSEGDSSGAISCQMVQDAPPTIGDRTLKNYVEETFDMKHGDIWRNASILIVLMVCFRVLALVALRYINHLKR</sequence>
<feature type="transmembrane region" description="Helical" evidence="9">
    <location>
        <begin position="508"/>
        <end position="527"/>
    </location>
</feature>
<feature type="transmembrane region" description="Helical" evidence="9">
    <location>
        <begin position="1251"/>
        <end position="1278"/>
    </location>
</feature>
<dbReference type="Pfam" id="PF06422">
    <property type="entry name" value="PDR_CDR"/>
    <property type="match status" value="1"/>
</dbReference>
<reference evidence="12" key="1">
    <citation type="journal article" date="2006" name="Science">
        <title>Phytophthora genome sequences uncover evolutionary origins and mechanisms of pathogenesis.</title>
        <authorList>
            <person name="Tyler B.M."/>
            <person name="Tripathy S."/>
            <person name="Zhang X."/>
            <person name="Dehal P."/>
            <person name="Jiang R.H."/>
            <person name="Aerts A."/>
            <person name="Arredondo F.D."/>
            <person name="Baxter L."/>
            <person name="Bensasson D."/>
            <person name="Beynon J.L."/>
            <person name="Chapman J."/>
            <person name="Damasceno C.M."/>
            <person name="Dorrance A.E."/>
            <person name="Dou D."/>
            <person name="Dickerman A.W."/>
            <person name="Dubchak I.L."/>
            <person name="Garbelotto M."/>
            <person name="Gijzen M."/>
            <person name="Gordon S.G."/>
            <person name="Govers F."/>
            <person name="Grunwald N.J."/>
            <person name="Huang W."/>
            <person name="Ivors K.L."/>
            <person name="Jones R.W."/>
            <person name="Kamoun S."/>
            <person name="Krampis K."/>
            <person name="Lamour K.H."/>
            <person name="Lee M.K."/>
            <person name="McDonald W.H."/>
            <person name="Medina M."/>
            <person name="Meijer H.J."/>
            <person name="Nordberg E.K."/>
            <person name="Maclean D.J."/>
            <person name="Ospina-Giraldo M.D."/>
            <person name="Morris P.F."/>
            <person name="Phuntumart V."/>
            <person name="Putnam N.H."/>
            <person name="Rash S."/>
            <person name="Rose J.K."/>
            <person name="Sakihama Y."/>
            <person name="Salamov A.A."/>
            <person name="Savidor A."/>
            <person name="Scheuring C.F."/>
            <person name="Smith B.M."/>
            <person name="Sobral B.W."/>
            <person name="Terry A."/>
            <person name="Torto-Alalibo T.A."/>
            <person name="Win J."/>
            <person name="Xu Z."/>
            <person name="Zhang H."/>
            <person name="Grigoriev I.V."/>
            <person name="Rokhsar D.S."/>
            <person name="Boore J.L."/>
        </authorList>
    </citation>
    <scope>NUCLEOTIDE SEQUENCE [LARGE SCALE GENOMIC DNA]</scope>
    <source>
        <strain evidence="12">Pr102</strain>
    </source>
</reference>
<keyword evidence="5" id="KW-0067">ATP-binding</keyword>
<evidence type="ECO:0000256" key="3">
    <source>
        <dbReference type="ARBA" id="ARBA00022692"/>
    </source>
</evidence>
<evidence type="ECO:0000256" key="6">
    <source>
        <dbReference type="ARBA" id="ARBA00022989"/>
    </source>
</evidence>
<feature type="transmembrane region" description="Helical" evidence="9">
    <location>
        <begin position="539"/>
        <end position="563"/>
    </location>
</feature>
<dbReference type="InterPro" id="IPR013525">
    <property type="entry name" value="ABC2_TM"/>
</dbReference>
<dbReference type="GO" id="GO:0016887">
    <property type="term" value="F:ATP hydrolysis activity"/>
    <property type="evidence" value="ECO:0007669"/>
    <property type="project" value="InterPro"/>
</dbReference>
<name>H3GK63_PHYRM</name>
<dbReference type="FunFam" id="3.40.50.300:FF:000528">
    <property type="entry name" value="ABC transporter G family member 31"/>
    <property type="match status" value="1"/>
</dbReference>
<dbReference type="Pfam" id="PF00005">
    <property type="entry name" value="ABC_tran"/>
    <property type="match status" value="2"/>
</dbReference>
<dbReference type="FunFam" id="3.40.50.300:FF:000289">
    <property type="entry name" value="ABC transporter G family member 31"/>
    <property type="match status" value="1"/>
</dbReference>
<feature type="transmembrane region" description="Helical" evidence="9">
    <location>
        <begin position="1290"/>
        <end position="1310"/>
    </location>
</feature>
<feature type="transmembrane region" description="Helical" evidence="9">
    <location>
        <begin position="677"/>
        <end position="696"/>
    </location>
</feature>
<dbReference type="VEuPathDB" id="FungiDB:KRP22_11497"/>
<feature type="transmembrane region" description="Helical" evidence="9">
    <location>
        <begin position="1179"/>
        <end position="1197"/>
    </location>
</feature>
<dbReference type="CDD" id="cd03232">
    <property type="entry name" value="ABCG_PDR_domain2"/>
    <property type="match status" value="1"/>
</dbReference>
<evidence type="ECO:0000256" key="2">
    <source>
        <dbReference type="ARBA" id="ARBA00022448"/>
    </source>
</evidence>
<dbReference type="EMBL" id="DS566016">
    <property type="status" value="NOT_ANNOTATED_CDS"/>
    <property type="molecule type" value="Genomic_DNA"/>
</dbReference>
<dbReference type="InParanoid" id="H3GK63"/>
<dbReference type="Proteomes" id="UP000005238">
    <property type="component" value="Unassembled WGS sequence"/>
</dbReference>
<dbReference type="Pfam" id="PF01061">
    <property type="entry name" value="ABC2_membrane"/>
    <property type="match status" value="2"/>
</dbReference>
<dbReference type="Gene3D" id="3.40.50.300">
    <property type="entry name" value="P-loop containing nucleotide triphosphate hydrolases"/>
    <property type="match status" value="2"/>
</dbReference>
<dbReference type="InterPro" id="IPR003439">
    <property type="entry name" value="ABC_transporter-like_ATP-bd"/>
</dbReference>
<accession>H3GK63</accession>
<protein>
    <recommendedName>
        <fullName evidence="10">ABC transporter domain-containing protein</fullName>
    </recommendedName>
</protein>
<proteinExistence type="predicted"/>
<comment type="subcellular location">
    <subcellularLocation>
        <location evidence="1">Membrane</location>
        <topology evidence="1">Multi-pass membrane protein</topology>
    </subcellularLocation>
</comment>
<feature type="transmembrane region" description="Helical" evidence="9">
    <location>
        <begin position="1209"/>
        <end position="1230"/>
    </location>
</feature>
<evidence type="ECO:0000313" key="11">
    <source>
        <dbReference type="EnsemblProtists" id="Phyra76627"/>
    </source>
</evidence>
<dbReference type="InterPro" id="IPR010929">
    <property type="entry name" value="PDR_CDR_ABC"/>
</dbReference>
<dbReference type="VEuPathDB" id="FungiDB:KRP23_9612"/>
<feature type="transmembrane region" description="Helical" evidence="9">
    <location>
        <begin position="1317"/>
        <end position="1337"/>
    </location>
</feature>
<keyword evidence="6 9" id="KW-1133">Transmembrane helix</keyword>
<feature type="transmembrane region" description="Helical" evidence="9">
    <location>
        <begin position="1417"/>
        <end position="1438"/>
    </location>
</feature>
<dbReference type="InterPro" id="IPR003593">
    <property type="entry name" value="AAA+_ATPase"/>
</dbReference>
<dbReference type="SMART" id="SM00382">
    <property type="entry name" value="AAA"/>
    <property type="match status" value="2"/>
</dbReference>
<dbReference type="SUPFAM" id="SSF52540">
    <property type="entry name" value="P-loop containing nucleoside triphosphate hydrolases"/>
    <property type="match status" value="2"/>
</dbReference>
<evidence type="ECO:0000259" key="10">
    <source>
        <dbReference type="PROSITE" id="PS50893"/>
    </source>
</evidence>
<dbReference type="HOGENOM" id="CLU_000604_35_3_1"/>
<feature type="region of interest" description="Disordered" evidence="8">
    <location>
        <begin position="1"/>
        <end position="31"/>
    </location>
</feature>
<reference evidence="11" key="2">
    <citation type="submission" date="2015-06" db="UniProtKB">
        <authorList>
            <consortium name="EnsemblProtists"/>
        </authorList>
    </citation>
    <scope>IDENTIFICATION</scope>
    <source>
        <strain evidence="11">Pr102</strain>
    </source>
</reference>
<dbReference type="InterPro" id="IPR027417">
    <property type="entry name" value="P-loop_NTPase"/>
</dbReference>